<dbReference type="SUPFAM" id="SSF82051">
    <property type="entry name" value="Obg GTP-binding protein N-terminal domain"/>
    <property type="match status" value="1"/>
</dbReference>
<dbReference type="InterPro" id="IPR027417">
    <property type="entry name" value="P-loop_NTPase"/>
</dbReference>
<sequence length="473" mass="51270">MRYFDTAKIHIKAGDGGRGCVAFRREKHVPRGGPSGGNGGTGGSIWVQVDDSLNSLSSFRHHVHFRAGPGIPGSGSCKHGANGESITISVPPGTIIRSSDPDAPEPVLAEMLKPGQRALLLCGGRGGRGNASFKTMRNTAPQLAEVGEVGGESWLEMELRLVADVGLVGAPNAGKSTLLSTLSAARPKVADYPFTTLTPNLGVCDLDFRSTVIADIPGLLEGAHTGHGLGHEFLRHCQRCRVLVQVVDGSSPDPLGDFDAIRAELELFNPELVNKPLVVAYNKMDLPDSADYWDDVRVALAERGISSEDCFAVSAATGQGNQLLVRRLHALLDSLPREEWDEDDALLDMSSLASSSGTGQGRPMDDFEVLLECKSPRIWRVEGQAIERFAQMTNWNYYESALRFQKVLEASGINAELRNQGVQEQDTVCIGEHTELEWSDDQSEKSLYGVWMDERKAQGRVMQGSARWPHKGS</sequence>
<evidence type="ECO:0000313" key="10">
    <source>
        <dbReference type="EMBL" id="KAK9810624.1"/>
    </source>
</evidence>
<dbReference type="Gene3D" id="3.40.50.300">
    <property type="entry name" value="P-loop containing nucleotide triphosphate hydrolases"/>
    <property type="match status" value="1"/>
</dbReference>
<keyword evidence="11" id="KW-1185">Reference proteome</keyword>
<dbReference type="PROSITE" id="PS00905">
    <property type="entry name" value="GTP1_OBG"/>
    <property type="match status" value="1"/>
</dbReference>
<dbReference type="InterPro" id="IPR036346">
    <property type="entry name" value="GTP-bd_prot_GTP1/OBG_C_sf"/>
</dbReference>
<dbReference type="SUPFAM" id="SSF102741">
    <property type="entry name" value="Obg GTP-binding protein C-terminal domain"/>
    <property type="match status" value="1"/>
</dbReference>
<dbReference type="FunFam" id="2.70.210.12:FF:000001">
    <property type="entry name" value="GTPase Obg"/>
    <property type="match status" value="1"/>
</dbReference>
<evidence type="ECO:0008006" key="12">
    <source>
        <dbReference type="Google" id="ProtNLM"/>
    </source>
</evidence>
<feature type="domain" description="OCT" evidence="8">
    <location>
        <begin position="359"/>
        <end position="440"/>
    </location>
</feature>
<dbReference type="NCBIfam" id="TIGR03595">
    <property type="entry name" value="Obg_CgtA_exten"/>
    <property type="match status" value="1"/>
</dbReference>
<dbReference type="PRINTS" id="PR00326">
    <property type="entry name" value="GTP1OBG"/>
</dbReference>
<dbReference type="GO" id="GO:0000287">
    <property type="term" value="F:magnesium ion binding"/>
    <property type="evidence" value="ECO:0007669"/>
    <property type="project" value="InterPro"/>
</dbReference>
<dbReference type="HAMAP" id="MF_01454">
    <property type="entry name" value="GTPase_Obg"/>
    <property type="match status" value="1"/>
</dbReference>
<dbReference type="EMBL" id="JALJOQ010000015">
    <property type="protein sequence ID" value="KAK9810624.1"/>
    <property type="molecule type" value="Genomic_DNA"/>
</dbReference>
<evidence type="ECO:0000256" key="6">
    <source>
        <dbReference type="ARBA" id="ARBA00023134"/>
    </source>
</evidence>
<feature type="domain" description="Obg" evidence="9">
    <location>
        <begin position="1"/>
        <end position="162"/>
    </location>
</feature>
<dbReference type="InterPro" id="IPR006074">
    <property type="entry name" value="GTP1-OBG_CS"/>
</dbReference>
<dbReference type="InterPro" id="IPR036726">
    <property type="entry name" value="GTP1_OBG_dom_sf"/>
</dbReference>
<accession>A0AAW1PM04</accession>
<keyword evidence="3" id="KW-0479">Metal-binding</keyword>
<evidence type="ECO:0000259" key="9">
    <source>
        <dbReference type="PROSITE" id="PS51883"/>
    </source>
</evidence>
<protein>
    <recommendedName>
        <fullName evidence="12">GTPase Obg</fullName>
    </recommendedName>
</protein>
<dbReference type="CDD" id="cd01898">
    <property type="entry name" value="Obg"/>
    <property type="match status" value="1"/>
</dbReference>
<organism evidence="10 11">
    <name type="scientific">Symbiochloris irregularis</name>
    <dbReference type="NCBI Taxonomy" id="706552"/>
    <lineage>
        <taxon>Eukaryota</taxon>
        <taxon>Viridiplantae</taxon>
        <taxon>Chlorophyta</taxon>
        <taxon>core chlorophytes</taxon>
        <taxon>Trebouxiophyceae</taxon>
        <taxon>Trebouxiales</taxon>
        <taxon>Trebouxiaceae</taxon>
        <taxon>Symbiochloris</taxon>
    </lineage>
</organism>
<evidence type="ECO:0000256" key="3">
    <source>
        <dbReference type="ARBA" id="ARBA00022723"/>
    </source>
</evidence>
<dbReference type="GO" id="GO:0042254">
    <property type="term" value="P:ribosome biogenesis"/>
    <property type="evidence" value="ECO:0007669"/>
    <property type="project" value="UniProtKB-UniRule"/>
</dbReference>
<dbReference type="Proteomes" id="UP001465755">
    <property type="component" value="Unassembled WGS sequence"/>
</dbReference>
<dbReference type="Pfam" id="PF01018">
    <property type="entry name" value="GTP1_OBG"/>
    <property type="match status" value="1"/>
</dbReference>
<keyword evidence="6" id="KW-0342">GTP-binding</keyword>
<dbReference type="PANTHER" id="PTHR11702">
    <property type="entry name" value="DEVELOPMENTALLY REGULATED GTP-BINDING PROTEIN-RELATED"/>
    <property type="match status" value="1"/>
</dbReference>
<proteinExistence type="inferred from homology"/>
<dbReference type="NCBIfam" id="NF008956">
    <property type="entry name" value="PRK12299.1"/>
    <property type="match status" value="1"/>
</dbReference>
<evidence type="ECO:0000313" key="11">
    <source>
        <dbReference type="Proteomes" id="UP001465755"/>
    </source>
</evidence>
<dbReference type="PANTHER" id="PTHR11702:SF44">
    <property type="entry name" value="GTP-BINDING PROTEIN OBGC, CHLOROPLASTIC"/>
    <property type="match status" value="1"/>
</dbReference>
<evidence type="ECO:0000259" key="7">
    <source>
        <dbReference type="PROSITE" id="PS51710"/>
    </source>
</evidence>
<evidence type="ECO:0000256" key="2">
    <source>
        <dbReference type="ARBA" id="ARBA00007699"/>
    </source>
</evidence>
<dbReference type="InterPro" id="IPR045086">
    <property type="entry name" value="OBG_GTPase"/>
</dbReference>
<evidence type="ECO:0000256" key="5">
    <source>
        <dbReference type="ARBA" id="ARBA00022842"/>
    </source>
</evidence>
<dbReference type="PROSITE" id="PS51881">
    <property type="entry name" value="OCT"/>
    <property type="match status" value="1"/>
</dbReference>
<keyword evidence="4" id="KW-0547">Nucleotide-binding</keyword>
<comment type="cofactor">
    <cofactor evidence="1">
        <name>Mg(2+)</name>
        <dbReference type="ChEBI" id="CHEBI:18420"/>
    </cofactor>
</comment>
<dbReference type="GO" id="GO:0003924">
    <property type="term" value="F:GTPase activity"/>
    <property type="evidence" value="ECO:0007669"/>
    <property type="project" value="InterPro"/>
</dbReference>
<name>A0AAW1PM04_9CHLO</name>
<dbReference type="GO" id="GO:0005525">
    <property type="term" value="F:GTP binding"/>
    <property type="evidence" value="ECO:0007669"/>
    <property type="project" value="UniProtKB-KW"/>
</dbReference>
<dbReference type="PROSITE" id="PS51883">
    <property type="entry name" value="OBG"/>
    <property type="match status" value="1"/>
</dbReference>
<dbReference type="Pfam" id="PF09269">
    <property type="entry name" value="DUF1967"/>
    <property type="match status" value="1"/>
</dbReference>
<evidence type="ECO:0000256" key="4">
    <source>
        <dbReference type="ARBA" id="ARBA00022741"/>
    </source>
</evidence>
<dbReference type="GO" id="GO:0005739">
    <property type="term" value="C:mitochondrion"/>
    <property type="evidence" value="ECO:0007669"/>
    <property type="project" value="TreeGrafter"/>
</dbReference>
<dbReference type="InterPro" id="IPR031167">
    <property type="entry name" value="G_OBG"/>
</dbReference>
<dbReference type="NCBIfam" id="TIGR02729">
    <property type="entry name" value="Obg_CgtA"/>
    <property type="match status" value="1"/>
</dbReference>
<dbReference type="InterPro" id="IPR015349">
    <property type="entry name" value="OCT_dom"/>
</dbReference>
<gene>
    <name evidence="10" type="ORF">WJX73_005554</name>
</gene>
<dbReference type="AlphaFoldDB" id="A0AAW1PM04"/>
<evidence type="ECO:0000259" key="8">
    <source>
        <dbReference type="PROSITE" id="PS51881"/>
    </source>
</evidence>
<evidence type="ECO:0000256" key="1">
    <source>
        <dbReference type="ARBA" id="ARBA00001946"/>
    </source>
</evidence>
<feature type="domain" description="OBG-type G" evidence="7">
    <location>
        <begin position="163"/>
        <end position="333"/>
    </location>
</feature>
<dbReference type="PROSITE" id="PS51710">
    <property type="entry name" value="G_OBG"/>
    <property type="match status" value="1"/>
</dbReference>
<dbReference type="Pfam" id="PF01926">
    <property type="entry name" value="MMR_HSR1"/>
    <property type="match status" value="1"/>
</dbReference>
<dbReference type="NCBIfam" id="NF008955">
    <property type="entry name" value="PRK12297.1"/>
    <property type="match status" value="1"/>
</dbReference>
<dbReference type="InterPro" id="IPR006073">
    <property type="entry name" value="GTP-bd"/>
</dbReference>
<dbReference type="Gene3D" id="2.70.210.12">
    <property type="entry name" value="GTP1/OBG domain"/>
    <property type="match status" value="1"/>
</dbReference>
<keyword evidence="5" id="KW-0460">Magnesium</keyword>
<comment type="caution">
    <text evidence="10">The sequence shown here is derived from an EMBL/GenBank/DDBJ whole genome shotgun (WGS) entry which is preliminary data.</text>
</comment>
<comment type="similarity">
    <text evidence="2">Belongs to the TRAFAC class OBG-HflX-like GTPase superfamily. OBG GTPase family.</text>
</comment>
<dbReference type="InterPro" id="IPR006169">
    <property type="entry name" value="GTP1_OBG_dom"/>
</dbReference>
<dbReference type="InterPro" id="IPR014100">
    <property type="entry name" value="GTP-bd_Obg/CgtA"/>
</dbReference>
<reference evidence="10 11" key="1">
    <citation type="journal article" date="2024" name="Nat. Commun.">
        <title>Phylogenomics reveals the evolutionary origins of lichenization in chlorophyte algae.</title>
        <authorList>
            <person name="Puginier C."/>
            <person name="Libourel C."/>
            <person name="Otte J."/>
            <person name="Skaloud P."/>
            <person name="Haon M."/>
            <person name="Grisel S."/>
            <person name="Petersen M."/>
            <person name="Berrin J.G."/>
            <person name="Delaux P.M."/>
            <person name="Dal Grande F."/>
            <person name="Keller J."/>
        </authorList>
    </citation>
    <scope>NUCLEOTIDE SEQUENCE [LARGE SCALE GENOMIC DNA]</scope>
    <source>
        <strain evidence="10 11">SAG 2036</strain>
    </source>
</reference>
<dbReference type="Gene3D" id="3.30.300.350">
    <property type="entry name" value="GTP-binding protein OBG, C-terminal domain"/>
    <property type="match status" value="1"/>
</dbReference>
<dbReference type="SUPFAM" id="SSF52540">
    <property type="entry name" value="P-loop containing nucleoside triphosphate hydrolases"/>
    <property type="match status" value="1"/>
</dbReference>